<keyword evidence="4 7" id="KW-0812">Transmembrane</keyword>
<dbReference type="GO" id="GO:0015031">
    <property type="term" value="P:protein transport"/>
    <property type="evidence" value="ECO:0007669"/>
    <property type="project" value="UniProtKB-KW"/>
</dbReference>
<keyword evidence="7" id="KW-0653">Protein transport</keyword>
<dbReference type="AlphaFoldDB" id="A0A450S8P0"/>
<keyword evidence="5 9" id="KW-1133">Transmembrane helix</keyword>
<name>A0A450S8P0_9GAMM</name>
<evidence type="ECO:0000256" key="3">
    <source>
        <dbReference type="ARBA" id="ARBA00022475"/>
    </source>
</evidence>
<dbReference type="GO" id="GO:0022857">
    <property type="term" value="F:transmembrane transporter activity"/>
    <property type="evidence" value="ECO:0007669"/>
    <property type="project" value="InterPro"/>
</dbReference>
<comment type="similarity">
    <text evidence="2 7">Belongs to the ExbD/TolR family.</text>
</comment>
<evidence type="ECO:0000256" key="7">
    <source>
        <dbReference type="RuleBase" id="RU003879"/>
    </source>
</evidence>
<protein>
    <submittedName>
        <fullName evidence="10">Biopolymer transport protein ExbD</fullName>
    </submittedName>
</protein>
<dbReference type="Pfam" id="PF02472">
    <property type="entry name" value="ExbD"/>
    <property type="match status" value="1"/>
</dbReference>
<evidence type="ECO:0000313" key="11">
    <source>
        <dbReference type="EMBL" id="VFJ52364.1"/>
    </source>
</evidence>
<evidence type="ECO:0000256" key="1">
    <source>
        <dbReference type="ARBA" id="ARBA00004162"/>
    </source>
</evidence>
<dbReference type="PANTHER" id="PTHR30558">
    <property type="entry name" value="EXBD MEMBRANE COMPONENT OF PMF-DRIVEN MACROMOLECULE IMPORT SYSTEM"/>
    <property type="match status" value="1"/>
</dbReference>
<organism evidence="10">
    <name type="scientific">Candidatus Kentrum sp. FM</name>
    <dbReference type="NCBI Taxonomy" id="2126340"/>
    <lineage>
        <taxon>Bacteria</taxon>
        <taxon>Pseudomonadati</taxon>
        <taxon>Pseudomonadota</taxon>
        <taxon>Gammaproteobacteria</taxon>
        <taxon>Candidatus Kentrum</taxon>
    </lineage>
</organism>
<evidence type="ECO:0000256" key="2">
    <source>
        <dbReference type="ARBA" id="ARBA00005811"/>
    </source>
</evidence>
<keyword evidence="7" id="KW-0813">Transport</keyword>
<comment type="subcellular location">
    <subcellularLocation>
        <location evidence="1">Cell membrane</location>
        <topology evidence="1">Single-pass membrane protein</topology>
    </subcellularLocation>
    <subcellularLocation>
        <location evidence="7">Cell membrane</location>
        <topology evidence="7">Single-pass type II membrane protein</topology>
    </subcellularLocation>
</comment>
<dbReference type="InterPro" id="IPR003400">
    <property type="entry name" value="ExbD"/>
</dbReference>
<evidence type="ECO:0000256" key="6">
    <source>
        <dbReference type="ARBA" id="ARBA00023136"/>
    </source>
</evidence>
<evidence type="ECO:0000313" key="10">
    <source>
        <dbReference type="EMBL" id="VFJ48332.1"/>
    </source>
</evidence>
<dbReference type="Gene3D" id="3.30.420.270">
    <property type="match status" value="1"/>
</dbReference>
<dbReference type="GO" id="GO:0005886">
    <property type="term" value="C:plasma membrane"/>
    <property type="evidence" value="ECO:0007669"/>
    <property type="project" value="UniProtKB-SubCell"/>
</dbReference>
<evidence type="ECO:0000313" key="12">
    <source>
        <dbReference type="EMBL" id="VFK09604.1"/>
    </source>
</evidence>
<feature type="region of interest" description="Disordered" evidence="8">
    <location>
        <begin position="1"/>
        <end position="20"/>
    </location>
</feature>
<gene>
    <name evidence="11" type="ORF">BECKFM1743A_GA0114220_101019</name>
    <name evidence="12" type="ORF">BECKFM1743B_GA0114221_101099</name>
    <name evidence="10" type="ORF">BECKFM1743C_GA0114222_100589</name>
</gene>
<sequence length="159" mass="17560">MAPFGSGCTESGGPAGLRHMNLKPAKTREDPDVTLTPLIDVVFLLLIFFMISTTFERNSELAIELPEAAVESEPSKESTIEVSIDVEGRYYVEGRMLVNTKQRTIKTALEKASNDAFPPLILTADEGTPYQSVITFMDVARQLGFSRLRFATQLVEDAE</sequence>
<evidence type="ECO:0000256" key="5">
    <source>
        <dbReference type="ARBA" id="ARBA00022989"/>
    </source>
</evidence>
<dbReference type="PANTHER" id="PTHR30558:SF3">
    <property type="entry name" value="BIOPOLYMER TRANSPORT PROTEIN EXBD-RELATED"/>
    <property type="match status" value="1"/>
</dbReference>
<dbReference type="EMBL" id="CAADEZ010000101">
    <property type="protein sequence ID" value="VFJ52364.1"/>
    <property type="molecule type" value="Genomic_DNA"/>
</dbReference>
<feature type="transmembrane region" description="Helical" evidence="9">
    <location>
        <begin position="33"/>
        <end position="51"/>
    </location>
</feature>
<evidence type="ECO:0000256" key="9">
    <source>
        <dbReference type="SAM" id="Phobius"/>
    </source>
</evidence>
<accession>A0A450S8P0</accession>
<dbReference type="EMBL" id="CAADFL010000109">
    <property type="protein sequence ID" value="VFK09604.1"/>
    <property type="molecule type" value="Genomic_DNA"/>
</dbReference>
<evidence type="ECO:0000256" key="8">
    <source>
        <dbReference type="SAM" id="MobiDB-lite"/>
    </source>
</evidence>
<evidence type="ECO:0000256" key="4">
    <source>
        <dbReference type="ARBA" id="ARBA00022692"/>
    </source>
</evidence>
<reference evidence="10" key="1">
    <citation type="submission" date="2019-02" db="EMBL/GenBank/DDBJ databases">
        <authorList>
            <person name="Gruber-Vodicka R. H."/>
            <person name="Seah K. B. B."/>
        </authorList>
    </citation>
    <scope>NUCLEOTIDE SEQUENCE</scope>
    <source>
        <strain evidence="11">BECK_BZ163</strain>
        <strain evidence="12">BECK_BZ164</strain>
        <strain evidence="10">BECK_BZ165</strain>
    </source>
</reference>
<keyword evidence="3" id="KW-1003">Cell membrane</keyword>
<keyword evidence="6 9" id="KW-0472">Membrane</keyword>
<dbReference type="EMBL" id="CAADFA010000058">
    <property type="protein sequence ID" value="VFJ48332.1"/>
    <property type="molecule type" value="Genomic_DNA"/>
</dbReference>
<proteinExistence type="inferred from homology"/>